<dbReference type="EMBL" id="CP032608">
    <property type="protein sequence ID" value="AYF80090.1"/>
    <property type="molecule type" value="Genomic_DNA"/>
</dbReference>
<accession>A0A9W3YFX5</accession>
<evidence type="ECO:0000313" key="1">
    <source>
        <dbReference type="EMBL" id="AYF80090.1"/>
    </source>
</evidence>
<proteinExistence type="predicted"/>
<evidence type="ECO:0000313" key="2">
    <source>
        <dbReference type="Proteomes" id="UP000269847"/>
    </source>
</evidence>
<gene>
    <name evidence="1" type="ORF">D7J84_02250</name>
</gene>
<dbReference type="Proteomes" id="UP000269847">
    <property type="component" value="Chromosome"/>
</dbReference>
<name>A0A9W3YFX5_BACTU</name>
<organism evidence="1 2">
    <name type="scientific">Bacillus thuringiensis</name>
    <dbReference type="NCBI Taxonomy" id="1428"/>
    <lineage>
        <taxon>Bacteria</taxon>
        <taxon>Bacillati</taxon>
        <taxon>Bacillota</taxon>
        <taxon>Bacilli</taxon>
        <taxon>Bacillales</taxon>
        <taxon>Bacillaceae</taxon>
        <taxon>Bacillus</taxon>
        <taxon>Bacillus cereus group</taxon>
    </lineage>
</organism>
<dbReference type="AlphaFoldDB" id="A0A9W3YFX5"/>
<protein>
    <submittedName>
        <fullName evidence="1">Uncharacterized protein</fullName>
    </submittedName>
</protein>
<reference evidence="1 2" key="1">
    <citation type="submission" date="2018-09" db="EMBL/GenBank/DDBJ databases">
        <title>Complete genome of Bacillus thuringiensis strain QZL38.</title>
        <authorList>
            <person name="Song F."/>
        </authorList>
    </citation>
    <scope>NUCLEOTIDE SEQUENCE [LARGE SCALE GENOMIC DNA]</scope>
    <source>
        <strain evidence="1 2">QZL38</strain>
    </source>
</reference>
<sequence length="59" mass="6969">MSFNKNAIWYLNCICRKEQLIKVLLWRLNINAFSLTIIIFILSNGEKLGQKLHFKQQSS</sequence>